<dbReference type="Proteomes" id="UP000315295">
    <property type="component" value="Unassembled WGS sequence"/>
</dbReference>
<reference evidence="2 3" key="1">
    <citation type="journal article" date="2019" name="G3 (Bethesda)">
        <title>Sequencing of a Wild Apple (Malus baccata) Genome Unravels the Differences Between Cultivated and Wild Apple Species Regarding Disease Resistance and Cold Tolerance.</title>
        <authorList>
            <person name="Chen X."/>
        </authorList>
    </citation>
    <scope>NUCLEOTIDE SEQUENCE [LARGE SCALE GENOMIC DNA]</scope>
    <source>
        <strain evidence="3">cv. Shandingzi</strain>
        <tissue evidence="2">Leaves</tissue>
    </source>
</reference>
<accession>A0A540NR36</accession>
<name>A0A540NR36_MALBA</name>
<comment type="caution">
    <text evidence="2">The sequence shown here is derived from an EMBL/GenBank/DDBJ whole genome shotgun (WGS) entry which is preliminary data.</text>
</comment>
<dbReference type="PANTHER" id="PTHR47481:SF22">
    <property type="entry name" value="RETROTRANSPOSON GAG DOMAIN-CONTAINING PROTEIN"/>
    <property type="match status" value="1"/>
</dbReference>
<dbReference type="PANTHER" id="PTHR47481">
    <property type="match status" value="1"/>
</dbReference>
<keyword evidence="3" id="KW-1185">Reference proteome</keyword>
<evidence type="ECO:0000256" key="1">
    <source>
        <dbReference type="SAM" id="SignalP"/>
    </source>
</evidence>
<proteinExistence type="predicted"/>
<feature type="signal peptide" evidence="1">
    <location>
        <begin position="1"/>
        <end position="18"/>
    </location>
</feature>
<gene>
    <name evidence="2" type="ORF">C1H46_001036</name>
</gene>
<dbReference type="EMBL" id="VIEB01000011">
    <property type="protein sequence ID" value="TQE13469.1"/>
    <property type="molecule type" value="Genomic_DNA"/>
</dbReference>
<keyword evidence="1" id="KW-0732">Signal</keyword>
<protein>
    <submittedName>
        <fullName evidence="2">Uncharacterized protein</fullName>
    </submittedName>
</protein>
<evidence type="ECO:0000313" key="2">
    <source>
        <dbReference type="EMBL" id="TQE13469.1"/>
    </source>
</evidence>
<organism evidence="2 3">
    <name type="scientific">Malus baccata</name>
    <name type="common">Siberian crab apple</name>
    <name type="synonym">Pyrus baccata</name>
    <dbReference type="NCBI Taxonomy" id="106549"/>
    <lineage>
        <taxon>Eukaryota</taxon>
        <taxon>Viridiplantae</taxon>
        <taxon>Streptophyta</taxon>
        <taxon>Embryophyta</taxon>
        <taxon>Tracheophyta</taxon>
        <taxon>Spermatophyta</taxon>
        <taxon>Magnoliopsida</taxon>
        <taxon>eudicotyledons</taxon>
        <taxon>Gunneridae</taxon>
        <taxon>Pentapetalae</taxon>
        <taxon>rosids</taxon>
        <taxon>fabids</taxon>
        <taxon>Rosales</taxon>
        <taxon>Rosaceae</taxon>
        <taxon>Amygdaloideae</taxon>
        <taxon>Maleae</taxon>
        <taxon>Malus</taxon>
    </lineage>
</organism>
<dbReference type="Pfam" id="PF14223">
    <property type="entry name" value="Retrotran_gag_2"/>
    <property type="match status" value="1"/>
</dbReference>
<dbReference type="AlphaFoldDB" id="A0A540NR36"/>
<feature type="chain" id="PRO_5022061657" evidence="1">
    <location>
        <begin position="19"/>
        <end position="138"/>
    </location>
</feature>
<sequence length="138" mass="15640">MILITATLSSAALSCVIGCQSSKEMWINLKKRFSSMTRMNIVHMKIDLQNIKKWAESIDFYLQMIKDSRDQLAIIGVNMSDEDIVIIALKGLPPEYNTIEAVIKGRKNLVSLKELRSQLKAEEATFEKGFKQPLMTAM</sequence>
<evidence type="ECO:0000313" key="3">
    <source>
        <dbReference type="Proteomes" id="UP000315295"/>
    </source>
</evidence>